<gene>
    <name evidence="1" type="ORF">Acr_26g0010260</name>
</gene>
<evidence type="ECO:0000313" key="1">
    <source>
        <dbReference type="EMBL" id="GFZ17756.1"/>
    </source>
</evidence>
<organism evidence="1 2">
    <name type="scientific">Actinidia rufa</name>
    <dbReference type="NCBI Taxonomy" id="165716"/>
    <lineage>
        <taxon>Eukaryota</taxon>
        <taxon>Viridiplantae</taxon>
        <taxon>Streptophyta</taxon>
        <taxon>Embryophyta</taxon>
        <taxon>Tracheophyta</taxon>
        <taxon>Spermatophyta</taxon>
        <taxon>Magnoliopsida</taxon>
        <taxon>eudicotyledons</taxon>
        <taxon>Gunneridae</taxon>
        <taxon>Pentapetalae</taxon>
        <taxon>asterids</taxon>
        <taxon>Ericales</taxon>
        <taxon>Actinidiaceae</taxon>
        <taxon>Actinidia</taxon>
    </lineage>
</organism>
<dbReference type="Proteomes" id="UP000585474">
    <property type="component" value="Unassembled WGS sequence"/>
</dbReference>
<evidence type="ECO:0000313" key="2">
    <source>
        <dbReference type="Proteomes" id="UP000585474"/>
    </source>
</evidence>
<accession>A0A7J0H3S5</accession>
<dbReference type="EMBL" id="BJWL01000026">
    <property type="protein sequence ID" value="GFZ17756.1"/>
    <property type="molecule type" value="Genomic_DNA"/>
</dbReference>
<keyword evidence="2" id="KW-1185">Reference proteome</keyword>
<sequence>MPEFNSLAAQNIMPIPDLNEIPNEGRNLDEEEEAWIYDDGNIKPIKNRTQELKHDELDPYKQSGCWHPNLWRCTWDEFAGG</sequence>
<protein>
    <submittedName>
        <fullName evidence="1">Uncharacterized protein</fullName>
    </submittedName>
</protein>
<comment type="caution">
    <text evidence="1">The sequence shown here is derived from an EMBL/GenBank/DDBJ whole genome shotgun (WGS) entry which is preliminary data.</text>
</comment>
<dbReference type="AlphaFoldDB" id="A0A7J0H3S5"/>
<reference evidence="1 2" key="1">
    <citation type="submission" date="2019-07" db="EMBL/GenBank/DDBJ databases">
        <title>De Novo Assembly of kiwifruit Actinidia rufa.</title>
        <authorList>
            <person name="Sugita-Konishi S."/>
            <person name="Sato K."/>
            <person name="Mori E."/>
            <person name="Abe Y."/>
            <person name="Kisaki G."/>
            <person name="Hamano K."/>
            <person name="Suezawa K."/>
            <person name="Otani M."/>
            <person name="Fukuda T."/>
            <person name="Manabe T."/>
            <person name="Gomi K."/>
            <person name="Tabuchi M."/>
            <person name="Akimitsu K."/>
            <person name="Kataoka I."/>
        </authorList>
    </citation>
    <scope>NUCLEOTIDE SEQUENCE [LARGE SCALE GENOMIC DNA]</scope>
    <source>
        <strain evidence="2">cv. Fuchu</strain>
    </source>
</reference>
<name>A0A7J0H3S5_9ERIC</name>
<proteinExistence type="predicted"/>